<dbReference type="EC" id="2.7.13.3" evidence="2"/>
<feature type="transmembrane region" description="Helical" evidence="9">
    <location>
        <begin position="18"/>
        <end position="38"/>
    </location>
</feature>
<dbReference type="InterPro" id="IPR036890">
    <property type="entry name" value="HATPase_C_sf"/>
</dbReference>
<sequence>MIGVAARYRDRRAVVADLVLWALLSALVLLGSPIGPVALPWEWRVAALAPLAAAVVLARALPPVALGAVAALSVLDAWFFPALFALSYLVGRNDARERQALYTFAGIVVAGTATLIVLPDAGTALRTVPLLTLSITPWLIGRHRRVQGDLAAAGWQRAMDLERRQREVAERARLRERWRIAQDMHDQLGHDLSLLAMRVGLLEVAGSQDDRVRELARELREVAQGAVERLHDVIGVLRADGGTDDVTARAPVPDDAAAMVDAARRAGMAVELRRDGAEDLPEPVEQAVRLVVREALTNAGKHAPGARVRVRLRTAADGTDVTVHTGAPPAGRPDRVRGSGSGLTALAEHTAELGGVFDSGARDGGFVVHAWFPRTGGTRRDLPKAPPVSDVPARRSRGLTAAMAPPLAAVVVLLSLMMAYFADTTDDTVLGPGAFNSLALGQSRADVAGLLPARQVAVTEVAGPAAPPGSRCEHYRTRNGDLFESDIPVHRLCFTDGRLVLKDAVSARLT</sequence>
<feature type="domain" description="Signal transduction histidine kinase subgroup 3 dimerisation and phosphoacceptor" evidence="10">
    <location>
        <begin position="176"/>
        <end position="240"/>
    </location>
</feature>
<name>A0ABV9Y2C5_9PSEU</name>
<keyword evidence="7" id="KW-0067">ATP-binding</keyword>
<dbReference type="Gene3D" id="3.30.565.10">
    <property type="entry name" value="Histidine kinase-like ATPase, C-terminal domain"/>
    <property type="match status" value="1"/>
</dbReference>
<evidence type="ECO:0000256" key="6">
    <source>
        <dbReference type="ARBA" id="ARBA00022777"/>
    </source>
</evidence>
<dbReference type="Gene3D" id="1.20.5.1930">
    <property type="match status" value="1"/>
</dbReference>
<dbReference type="InterPro" id="IPR050482">
    <property type="entry name" value="Sensor_HK_TwoCompSys"/>
</dbReference>
<evidence type="ECO:0000256" key="8">
    <source>
        <dbReference type="ARBA" id="ARBA00023012"/>
    </source>
</evidence>
<dbReference type="PANTHER" id="PTHR24421:SF10">
    <property type="entry name" value="NITRATE_NITRITE SENSOR PROTEIN NARQ"/>
    <property type="match status" value="1"/>
</dbReference>
<keyword evidence="9" id="KW-0472">Membrane</keyword>
<evidence type="ECO:0000256" key="4">
    <source>
        <dbReference type="ARBA" id="ARBA00022679"/>
    </source>
</evidence>
<evidence type="ECO:0000256" key="2">
    <source>
        <dbReference type="ARBA" id="ARBA00012438"/>
    </source>
</evidence>
<dbReference type="Pfam" id="PF07730">
    <property type="entry name" value="HisKA_3"/>
    <property type="match status" value="1"/>
</dbReference>
<protein>
    <recommendedName>
        <fullName evidence="2">histidine kinase</fullName>
        <ecNumber evidence="2">2.7.13.3</ecNumber>
    </recommendedName>
</protein>
<dbReference type="RefSeq" id="WP_344040080.1">
    <property type="nucleotide sequence ID" value="NZ_BAAAKE010000020.1"/>
</dbReference>
<evidence type="ECO:0000256" key="5">
    <source>
        <dbReference type="ARBA" id="ARBA00022741"/>
    </source>
</evidence>
<evidence type="ECO:0000256" key="9">
    <source>
        <dbReference type="SAM" id="Phobius"/>
    </source>
</evidence>
<keyword evidence="3" id="KW-0597">Phosphoprotein</keyword>
<evidence type="ECO:0000256" key="1">
    <source>
        <dbReference type="ARBA" id="ARBA00000085"/>
    </source>
</evidence>
<keyword evidence="6 11" id="KW-0418">Kinase</keyword>
<keyword evidence="4" id="KW-0808">Transferase</keyword>
<evidence type="ECO:0000256" key="3">
    <source>
        <dbReference type="ARBA" id="ARBA00022553"/>
    </source>
</evidence>
<gene>
    <name evidence="11" type="ORF">ACFPFM_18245</name>
</gene>
<keyword evidence="12" id="KW-1185">Reference proteome</keyword>
<feature type="transmembrane region" description="Helical" evidence="9">
    <location>
        <begin position="68"/>
        <end position="89"/>
    </location>
</feature>
<evidence type="ECO:0000259" key="10">
    <source>
        <dbReference type="Pfam" id="PF07730"/>
    </source>
</evidence>
<dbReference type="SUPFAM" id="SSF55874">
    <property type="entry name" value="ATPase domain of HSP90 chaperone/DNA topoisomerase II/histidine kinase"/>
    <property type="match status" value="1"/>
</dbReference>
<evidence type="ECO:0000256" key="7">
    <source>
        <dbReference type="ARBA" id="ARBA00022840"/>
    </source>
</evidence>
<evidence type="ECO:0000313" key="11">
    <source>
        <dbReference type="EMBL" id="MFC5055690.1"/>
    </source>
</evidence>
<evidence type="ECO:0000313" key="12">
    <source>
        <dbReference type="Proteomes" id="UP001595833"/>
    </source>
</evidence>
<keyword evidence="8" id="KW-0902">Two-component regulatory system</keyword>
<dbReference type="GO" id="GO:0016301">
    <property type="term" value="F:kinase activity"/>
    <property type="evidence" value="ECO:0007669"/>
    <property type="project" value="UniProtKB-KW"/>
</dbReference>
<feature type="transmembrane region" description="Helical" evidence="9">
    <location>
        <begin position="101"/>
        <end position="118"/>
    </location>
</feature>
<accession>A0ABV9Y2C5</accession>
<dbReference type="CDD" id="cd16917">
    <property type="entry name" value="HATPase_UhpB-NarQ-NarX-like"/>
    <property type="match status" value="1"/>
</dbReference>
<dbReference type="EMBL" id="JBHSJB010000016">
    <property type="protein sequence ID" value="MFC5055690.1"/>
    <property type="molecule type" value="Genomic_DNA"/>
</dbReference>
<dbReference type="PANTHER" id="PTHR24421">
    <property type="entry name" value="NITRATE/NITRITE SENSOR PROTEIN NARX-RELATED"/>
    <property type="match status" value="1"/>
</dbReference>
<keyword evidence="9" id="KW-0812">Transmembrane</keyword>
<dbReference type="InterPro" id="IPR011712">
    <property type="entry name" value="Sig_transdc_His_kin_sub3_dim/P"/>
</dbReference>
<proteinExistence type="predicted"/>
<comment type="caution">
    <text evidence="11">The sequence shown here is derived from an EMBL/GenBank/DDBJ whole genome shotgun (WGS) entry which is preliminary data.</text>
</comment>
<reference evidence="12" key="1">
    <citation type="journal article" date="2019" name="Int. J. Syst. Evol. Microbiol.">
        <title>The Global Catalogue of Microorganisms (GCM) 10K type strain sequencing project: providing services to taxonomists for standard genome sequencing and annotation.</title>
        <authorList>
            <consortium name="The Broad Institute Genomics Platform"/>
            <consortium name="The Broad Institute Genome Sequencing Center for Infectious Disease"/>
            <person name="Wu L."/>
            <person name="Ma J."/>
        </authorList>
    </citation>
    <scope>NUCLEOTIDE SEQUENCE [LARGE SCALE GENOMIC DNA]</scope>
    <source>
        <strain evidence="12">KCTC 12848</strain>
    </source>
</reference>
<keyword evidence="5" id="KW-0547">Nucleotide-binding</keyword>
<organism evidence="11 12">
    <name type="scientific">Saccharothrix xinjiangensis</name>
    <dbReference type="NCBI Taxonomy" id="204798"/>
    <lineage>
        <taxon>Bacteria</taxon>
        <taxon>Bacillati</taxon>
        <taxon>Actinomycetota</taxon>
        <taxon>Actinomycetes</taxon>
        <taxon>Pseudonocardiales</taxon>
        <taxon>Pseudonocardiaceae</taxon>
        <taxon>Saccharothrix</taxon>
    </lineage>
</organism>
<keyword evidence="9" id="KW-1133">Transmembrane helix</keyword>
<dbReference type="Proteomes" id="UP001595833">
    <property type="component" value="Unassembled WGS sequence"/>
</dbReference>
<comment type="catalytic activity">
    <reaction evidence="1">
        <text>ATP + protein L-histidine = ADP + protein N-phospho-L-histidine.</text>
        <dbReference type="EC" id="2.7.13.3"/>
    </reaction>
</comment>